<dbReference type="Pfam" id="PF03881">
    <property type="entry name" value="Fructosamin_kin"/>
    <property type="match status" value="1"/>
</dbReference>
<dbReference type="InterPro" id="IPR011009">
    <property type="entry name" value="Kinase-like_dom_sf"/>
</dbReference>
<proteinExistence type="inferred from homology"/>
<dbReference type="OrthoDB" id="5772781at2759"/>
<evidence type="ECO:0000313" key="5">
    <source>
        <dbReference type="Proteomes" id="UP000275078"/>
    </source>
</evidence>
<sequence>MSPVSDTLLQALISNHSLPADTTSLSHGGSSFTSTCKLTSSSTNQTYFLKTSTQDSNAPEMLLGEYKSLDAISNAVPDFCPTPIAHGTINGTSYLLTSFLHLDSRGGRSDEEQRGLARSLAKLHTSPSPNGQFGFDVPTYCGATKQDNTWHDKWADFFSEARLGGVVDAIKKERRGRAAEVEAVVGKVREKVVRRLLGEMRENGESVKPVLVHGDLWGGNCGWVRDDSEKGQGGVRGVVFDPSASYSASEFEIGIMRMFGGFNGVFWEEYHKLVPKAEPVDEFEDRVKLYEAYHYLNHYALFGGSYGDGAVDVLKGLIKKYGG</sequence>
<evidence type="ECO:0000256" key="3">
    <source>
        <dbReference type="PIRNR" id="PIRNR006221"/>
    </source>
</evidence>
<dbReference type="SUPFAM" id="SSF56112">
    <property type="entry name" value="Protein kinase-like (PK-like)"/>
    <property type="match status" value="1"/>
</dbReference>
<accession>A0A3N4IL18</accession>
<dbReference type="FunFam" id="3.90.1200.10:FF:000018">
    <property type="entry name" value="Fructosamine-3-kinase, putative"/>
    <property type="match status" value="1"/>
</dbReference>
<gene>
    <name evidence="4" type="ORF">BJ508DRAFT_411517</name>
</gene>
<reference evidence="4 5" key="1">
    <citation type="journal article" date="2018" name="Nat. Ecol. Evol.">
        <title>Pezizomycetes genomes reveal the molecular basis of ectomycorrhizal truffle lifestyle.</title>
        <authorList>
            <person name="Murat C."/>
            <person name="Payen T."/>
            <person name="Noel B."/>
            <person name="Kuo A."/>
            <person name="Morin E."/>
            <person name="Chen J."/>
            <person name="Kohler A."/>
            <person name="Krizsan K."/>
            <person name="Balestrini R."/>
            <person name="Da Silva C."/>
            <person name="Montanini B."/>
            <person name="Hainaut M."/>
            <person name="Levati E."/>
            <person name="Barry K.W."/>
            <person name="Belfiori B."/>
            <person name="Cichocki N."/>
            <person name="Clum A."/>
            <person name="Dockter R.B."/>
            <person name="Fauchery L."/>
            <person name="Guy J."/>
            <person name="Iotti M."/>
            <person name="Le Tacon F."/>
            <person name="Lindquist E.A."/>
            <person name="Lipzen A."/>
            <person name="Malagnac F."/>
            <person name="Mello A."/>
            <person name="Molinier V."/>
            <person name="Miyauchi S."/>
            <person name="Poulain J."/>
            <person name="Riccioni C."/>
            <person name="Rubini A."/>
            <person name="Sitrit Y."/>
            <person name="Splivallo R."/>
            <person name="Traeger S."/>
            <person name="Wang M."/>
            <person name="Zifcakova L."/>
            <person name="Wipf D."/>
            <person name="Zambonelli A."/>
            <person name="Paolocci F."/>
            <person name="Nowrousian M."/>
            <person name="Ottonello S."/>
            <person name="Baldrian P."/>
            <person name="Spatafora J.W."/>
            <person name="Henrissat B."/>
            <person name="Nagy L.G."/>
            <person name="Aury J.M."/>
            <person name="Wincker P."/>
            <person name="Grigoriev I.V."/>
            <person name="Bonfante P."/>
            <person name="Martin F.M."/>
        </authorList>
    </citation>
    <scope>NUCLEOTIDE SEQUENCE [LARGE SCALE GENOMIC DNA]</scope>
    <source>
        <strain evidence="4 5">RN42</strain>
    </source>
</reference>
<name>A0A3N4IL18_ASCIM</name>
<evidence type="ECO:0000256" key="2">
    <source>
        <dbReference type="ARBA" id="ARBA00048655"/>
    </source>
</evidence>
<dbReference type="Proteomes" id="UP000275078">
    <property type="component" value="Unassembled WGS sequence"/>
</dbReference>
<dbReference type="PANTHER" id="PTHR12149:SF8">
    <property type="entry name" value="PROTEIN-RIBULOSAMINE 3-KINASE"/>
    <property type="match status" value="1"/>
</dbReference>
<protein>
    <recommendedName>
        <fullName evidence="1">protein-ribulosamine 3-kinase</fullName>
        <ecNumber evidence="1">2.7.1.172</ecNumber>
    </recommendedName>
</protein>
<keyword evidence="3" id="KW-0808">Transferase</keyword>
<keyword evidence="3 4" id="KW-0418">Kinase</keyword>
<dbReference type="GO" id="GO:0016301">
    <property type="term" value="F:kinase activity"/>
    <property type="evidence" value="ECO:0007669"/>
    <property type="project" value="UniProtKB-UniRule"/>
</dbReference>
<evidence type="ECO:0000313" key="4">
    <source>
        <dbReference type="EMBL" id="RPA86356.1"/>
    </source>
</evidence>
<dbReference type="InterPro" id="IPR016477">
    <property type="entry name" value="Fructo-/Ketosamine-3-kinase"/>
</dbReference>
<dbReference type="EMBL" id="ML119650">
    <property type="protein sequence ID" value="RPA86356.1"/>
    <property type="molecule type" value="Genomic_DNA"/>
</dbReference>
<dbReference type="EC" id="2.7.1.172" evidence="1"/>
<evidence type="ECO:0000256" key="1">
    <source>
        <dbReference type="ARBA" id="ARBA00011961"/>
    </source>
</evidence>
<dbReference type="GO" id="GO:0102193">
    <property type="term" value="F:protein-ribulosamine 3-kinase activity"/>
    <property type="evidence" value="ECO:0007669"/>
    <property type="project" value="UniProtKB-EC"/>
</dbReference>
<keyword evidence="5" id="KW-1185">Reference proteome</keyword>
<comment type="catalytic activity">
    <reaction evidence="2">
        <text>N(6)-D-ribulosyl-L-lysyl-[protein] + ATP = N(6)-(3-O-phospho-D-ribulosyl)-L-lysyl-[protein] + ADP + H(+)</text>
        <dbReference type="Rhea" id="RHEA:48432"/>
        <dbReference type="Rhea" id="RHEA-COMP:12103"/>
        <dbReference type="Rhea" id="RHEA-COMP:12104"/>
        <dbReference type="ChEBI" id="CHEBI:15378"/>
        <dbReference type="ChEBI" id="CHEBI:30616"/>
        <dbReference type="ChEBI" id="CHEBI:90418"/>
        <dbReference type="ChEBI" id="CHEBI:90420"/>
        <dbReference type="ChEBI" id="CHEBI:456216"/>
        <dbReference type="EC" id="2.7.1.172"/>
    </reaction>
    <physiologicalReaction direction="left-to-right" evidence="2">
        <dbReference type="Rhea" id="RHEA:48433"/>
    </physiologicalReaction>
</comment>
<dbReference type="Gene3D" id="3.90.1200.10">
    <property type="match status" value="1"/>
</dbReference>
<dbReference type="Gene3D" id="3.30.200.20">
    <property type="entry name" value="Phosphorylase Kinase, domain 1"/>
    <property type="match status" value="1"/>
</dbReference>
<organism evidence="4 5">
    <name type="scientific">Ascobolus immersus RN42</name>
    <dbReference type="NCBI Taxonomy" id="1160509"/>
    <lineage>
        <taxon>Eukaryota</taxon>
        <taxon>Fungi</taxon>
        <taxon>Dikarya</taxon>
        <taxon>Ascomycota</taxon>
        <taxon>Pezizomycotina</taxon>
        <taxon>Pezizomycetes</taxon>
        <taxon>Pezizales</taxon>
        <taxon>Ascobolaceae</taxon>
        <taxon>Ascobolus</taxon>
    </lineage>
</organism>
<dbReference type="AlphaFoldDB" id="A0A3N4IL18"/>
<dbReference type="PIRSF" id="PIRSF006221">
    <property type="entry name" value="Ketosamine-3-kinase"/>
    <property type="match status" value="1"/>
</dbReference>
<comment type="similarity">
    <text evidence="3">Belongs to the fructosamine kinase family.</text>
</comment>
<dbReference type="PANTHER" id="PTHR12149">
    <property type="entry name" value="FRUCTOSAMINE 3 KINASE-RELATED PROTEIN"/>
    <property type="match status" value="1"/>
</dbReference>